<dbReference type="Gene3D" id="3.40.1090.10">
    <property type="entry name" value="Cytosolic phospholipase A2 catalytic domain"/>
    <property type="match status" value="1"/>
</dbReference>
<evidence type="ECO:0000313" key="8">
    <source>
        <dbReference type="Proteomes" id="UP000241222"/>
    </source>
</evidence>
<evidence type="ECO:0000256" key="2">
    <source>
        <dbReference type="ARBA" id="ARBA00022963"/>
    </source>
</evidence>
<feature type="short sequence motif" description="GXGXXG" evidence="4">
    <location>
        <begin position="85"/>
        <end position="90"/>
    </location>
</feature>
<keyword evidence="2 4" id="KW-0442">Lipid degradation</keyword>
<keyword evidence="8" id="KW-1185">Reference proteome</keyword>
<feature type="chain" id="PRO_5015535808" description="PNPLA domain-containing protein" evidence="5">
    <location>
        <begin position="32"/>
        <end position="393"/>
    </location>
</feature>
<accession>A0A2T3IZ37</accession>
<feature type="active site" description="Nucleophile" evidence="4">
    <location>
        <position position="116"/>
    </location>
</feature>
<evidence type="ECO:0000259" key="6">
    <source>
        <dbReference type="PROSITE" id="PS51635"/>
    </source>
</evidence>
<feature type="signal peptide" evidence="5">
    <location>
        <begin position="1"/>
        <end position="31"/>
    </location>
</feature>
<proteinExistence type="predicted"/>
<sequence>MQSFGDSMVRRWKYLLLVIFLSACSSTERSADPLTYTMMPLSFEEIRMWDEFNPEGLNTMIQTNTDIWIEEHQGKQSLNYLALSGGGFNGAFSAGILTAWTEQGDRPTFDIVTGISTGAIVSVFAFLGSEYDDVLTELYTETDFNDLFSYRNIFSLVRHQSILDTSPFEKKVRQIVNDDLVTEIANQSRSGRNLIIGTTNIDNQRLALWNISRIAEHGTPQATALIQELIIASSSIPGAFPARKILFELGGQQFDELHVDGGVVRQVFFAPSWVDLRDVGVEQNLYVIRNGSLKSEFQPVSHRLSHISERAISTLMLNQGIGDVEHIYHNARQQGMKFNLAYIDEDFQPPQEASPYSDEFMTGLFEYSYEKMLEREAWQSLPPSLPEYYQVAD</sequence>
<keyword evidence="3 4" id="KW-0443">Lipid metabolism</keyword>
<gene>
    <name evidence="7" type="ORF">C9I99_10975</name>
</gene>
<dbReference type="OrthoDB" id="9798773at2"/>
<evidence type="ECO:0000313" key="7">
    <source>
        <dbReference type="EMBL" id="PSU33887.1"/>
    </source>
</evidence>
<feature type="domain" description="PNPLA" evidence="6">
    <location>
        <begin position="81"/>
        <end position="273"/>
    </location>
</feature>
<dbReference type="PANTHER" id="PTHR14226:SF29">
    <property type="entry name" value="NEUROPATHY TARGET ESTERASE SWS"/>
    <property type="match status" value="1"/>
</dbReference>
<dbReference type="SUPFAM" id="SSF52151">
    <property type="entry name" value="FabD/lysophospholipase-like"/>
    <property type="match status" value="1"/>
</dbReference>
<dbReference type="GO" id="GO:0016042">
    <property type="term" value="P:lipid catabolic process"/>
    <property type="evidence" value="ECO:0007669"/>
    <property type="project" value="UniProtKB-UniRule"/>
</dbReference>
<dbReference type="AlphaFoldDB" id="A0A2T3IZ37"/>
<dbReference type="PROSITE" id="PS51635">
    <property type="entry name" value="PNPLA"/>
    <property type="match status" value="1"/>
</dbReference>
<keyword evidence="1 4" id="KW-0378">Hydrolase</keyword>
<dbReference type="Proteomes" id="UP000241222">
    <property type="component" value="Unassembled WGS sequence"/>
</dbReference>
<evidence type="ECO:0000256" key="1">
    <source>
        <dbReference type="ARBA" id="ARBA00022801"/>
    </source>
</evidence>
<reference evidence="7 8" key="1">
    <citation type="submission" date="2018-03" db="EMBL/GenBank/DDBJ databases">
        <title>Whole genome sequencing of Histamine producing bacteria.</title>
        <authorList>
            <person name="Butler K."/>
        </authorList>
    </citation>
    <scope>NUCLEOTIDE SEQUENCE [LARGE SCALE GENOMIC DNA]</scope>
    <source>
        <strain evidence="7 8">JCM 13586</strain>
    </source>
</reference>
<feature type="short sequence motif" description="DGA/G" evidence="4">
    <location>
        <begin position="260"/>
        <end position="262"/>
    </location>
</feature>
<keyword evidence="5" id="KW-0732">Signal</keyword>
<dbReference type="PANTHER" id="PTHR14226">
    <property type="entry name" value="NEUROPATHY TARGET ESTERASE/SWISS CHEESE D.MELANOGASTER"/>
    <property type="match status" value="1"/>
</dbReference>
<comment type="caution">
    <text evidence="7">The sequence shown here is derived from an EMBL/GenBank/DDBJ whole genome shotgun (WGS) entry which is preliminary data.</text>
</comment>
<dbReference type="InterPro" id="IPR016035">
    <property type="entry name" value="Acyl_Trfase/lysoPLipase"/>
</dbReference>
<dbReference type="InterPro" id="IPR050301">
    <property type="entry name" value="NTE"/>
</dbReference>
<dbReference type="InterPro" id="IPR002641">
    <property type="entry name" value="PNPLA_dom"/>
</dbReference>
<evidence type="ECO:0000256" key="5">
    <source>
        <dbReference type="SAM" id="SignalP"/>
    </source>
</evidence>
<feature type="short sequence motif" description="GXSXG" evidence="4">
    <location>
        <begin position="114"/>
        <end position="118"/>
    </location>
</feature>
<dbReference type="Pfam" id="PF01734">
    <property type="entry name" value="Patatin"/>
    <property type="match status" value="1"/>
</dbReference>
<evidence type="ECO:0000256" key="4">
    <source>
        <dbReference type="PROSITE-ProRule" id="PRU01161"/>
    </source>
</evidence>
<dbReference type="GO" id="GO:0016787">
    <property type="term" value="F:hydrolase activity"/>
    <property type="evidence" value="ECO:0007669"/>
    <property type="project" value="UniProtKB-UniRule"/>
</dbReference>
<organism evidence="7 8">
    <name type="scientific">Photobacterium lutimaris</name>
    <dbReference type="NCBI Taxonomy" id="388278"/>
    <lineage>
        <taxon>Bacteria</taxon>
        <taxon>Pseudomonadati</taxon>
        <taxon>Pseudomonadota</taxon>
        <taxon>Gammaproteobacteria</taxon>
        <taxon>Vibrionales</taxon>
        <taxon>Vibrionaceae</taxon>
        <taxon>Photobacterium</taxon>
    </lineage>
</organism>
<feature type="active site" description="Proton acceptor" evidence="4">
    <location>
        <position position="260"/>
    </location>
</feature>
<name>A0A2T3IZ37_9GAMM</name>
<evidence type="ECO:0000256" key="3">
    <source>
        <dbReference type="ARBA" id="ARBA00023098"/>
    </source>
</evidence>
<protein>
    <recommendedName>
        <fullName evidence="6">PNPLA domain-containing protein</fullName>
    </recommendedName>
</protein>
<dbReference type="EMBL" id="PYMH01000004">
    <property type="protein sequence ID" value="PSU33887.1"/>
    <property type="molecule type" value="Genomic_DNA"/>
</dbReference>